<dbReference type="PANTHER" id="PTHR41247:SF1">
    <property type="entry name" value="HTH-TYPE TRANSCRIPTIONAL REPRESSOR YCNK"/>
    <property type="match status" value="1"/>
</dbReference>
<dbReference type="KEGG" id="htx:EKK97_00850"/>
<dbReference type="PANTHER" id="PTHR41247">
    <property type="entry name" value="HTH-TYPE TRANSCRIPTIONAL REPRESSOR YCNK"/>
    <property type="match status" value="1"/>
</dbReference>
<evidence type="ECO:0000313" key="3">
    <source>
        <dbReference type="EMBL" id="QHC48429.1"/>
    </source>
</evidence>
<evidence type="ECO:0000313" key="4">
    <source>
        <dbReference type="Proteomes" id="UP000464013"/>
    </source>
</evidence>
<dbReference type="OrthoDB" id="982633at2"/>
<evidence type="ECO:0000256" key="2">
    <source>
        <dbReference type="SAM" id="SignalP"/>
    </source>
</evidence>
<dbReference type="Proteomes" id="UP000464013">
    <property type="component" value="Chromosome"/>
</dbReference>
<dbReference type="SUPFAM" id="SSF160387">
    <property type="entry name" value="NosL/MerB-like"/>
    <property type="match status" value="1"/>
</dbReference>
<keyword evidence="4" id="KW-1185">Reference proteome</keyword>
<feature type="chain" id="PRO_5026357606" evidence="2">
    <location>
        <begin position="23"/>
        <end position="198"/>
    </location>
</feature>
<feature type="signal peptide" evidence="2">
    <location>
        <begin position="1"/>
        <end position="22"/>
    </location>
</feature>
<gene>
    <name evidence="3" type="ORF">EKK97_00850</name>
</gene>
<dbReference type="EMBL" id="CP035042">
    <property type="protein sequence ID" value="QHC48429.1"/>
    <property type="molecule type" value="Genomic_DNA"/>
</dbReference>
<dbReference type="RefSeq" id="WP_159548028.1">
    <property type="nucleotide sequence ID" value="NZ_CP035042.1"/>
</dbReference>
<name>A0A6I6SDG9_9GAMM</name>
<dbReference type="InterPro" id="IPR008719">
    <property type="entry name" value="N2O_reductase_NosL"/>
</dbReference>
<dbReference type="Pfam" id="PF05573">
    <property type="entry name" value="NosL"/>
    <property type="match status" value="1"/>
</dbReference>
<organism evidence="3 4">
    <name type="scientific">Billgrantia tianxiuensis</name>
    <dbReference type="NCBI Taxonomy" id="2497861"/>
    <lineage>
        <taxon>Bacteria</taxon>
        <taxon>Pseudomonadati</taxon>
        <taxon>Pseudomonadota</taxon>
        <taxon>Gammaproteobacteria</taxon>
        <taxon>Oceanospirillales</taxon>
        <taxon>Halomonadaceae</taxon>
        <taxon>Billgrantia</taxon>
    </lineage>
</organism>
<dbReference type="Gene3D" id="3.30.70.2060">
    <property type="match status" value="1"/>
</dbReference>
<evidence type="ECO:0000256" key="1">
    <source>
        <dbReference type="SAM" id="MobiDB-lite"/>
    </source>
</evidence>
<dbReference type="PROSITE" id="PS51257">
    <property type="entry name" value="PROKAR_LIPOPROTEIN"/>
    <property type="match status" value="1"/>
</dbReference>
<dbReference type="Gene3D" id="3.30.70.2050">
    <property type="match status" value="1"/>
</dbReference>
<sequence length="198" mass="21306">MTRMTLTALLLAVLLAGCRSDADTALASAQPITDGDSCHVCGMLIAELPGPKGQAYLNRDETVRKFCSTADMFAFLLQPENEQRLSHAWVHDVAVTPWSRPADDAFVLASEAWYVAGHDRRGAMGHTLASFKERHHAEAFRDTHGGEVLAFGDIDLALLTELARTDASMQHGGGMPGHAGHDNSMPSHGEHGNVMPGH</sequence>
<proteinExistence type="predicted"/>
<accession>A0A6I6SDG9</accession>
<feature type="region of interest" description="Disordered" evidence="1">
    <location>
        <begin position="168"/>
        <end position="198"/>
    </location>
</feature>
<dbReference type="AlphaFoldDB" id="A0A6I6SDG9"/>
<protein>
    <submittedName>
        <fullName evidence="3">Nitrous oxide reductase accessory protein NosL</fullName>
    </submittedName>
</protein>
<reference evidence="3 4" key="1">
    <citation type="submission" date="2019-01" db="EMBL/GenBank/DDBJ databases">
        <title>Complete genome of a denitifying bacterium Halomons sp. BC-M4-5.</title>
        <authorList>
            <person name="Wang L."/>
            <person name="Shao Z."/>
        </authorList>
    </citation>
    <scope>NUCLEOTIDE SEQUENCE [LARGE SCALE GENOMIC DNA]</scope>
    <source>
        <strain evidence="3 4">BC-M4-5</strain>
    </source>
</reference>
<keyword evidence="2" id="KW-0732">Signal</keyword>